<evidence type="ECO:0000256" key="2">
    <source>
        <dbReference type="SAM" id="SignalP"/>
    </source>
</evidence>
<keyword evidence="5" id="KW-1185">Reference proteome</keyword>
<dbReference type="Gene3D" id="2.60.40.10">
    <property type="entry name" value="Immunoglobulins"/>
    <property type="match status" value="1"/>
</dbReference>
<keyword evidence="1" id="KW-0812">Transmembrane</keyword>
<keyword evidence="1" id="KW-0472">Membrane</keyword>
<name>A0ABR9JBS6_9MICC</name>
<dbReference type="InterPro" id="IPR013783">
    <property type="entry name" value="Ig-like_fold"/>
</dbReference>
<gene>
    <name evidence="4" type="ORF">H4W27_000493</name>
</gene>
<dbReference type="InterPro" id="IPR010317">
    <property type="entry name" value="WxLIP_PGBD"/>
</dbReference>
<reference evidence="4 5" key="1">
    <citation type="submission" date="2020-10" db="EMBL/GenBank/DDBJ databases">
        <title>Sequencing the genomes of 1000 actinobacteria strains.</title>
        <authorList>
            <person name="Klenk H.-P."/>
        </authorList>
    </citation>
    <scope>NUCLEOTIDE SEQUENCE [LARGE SCALE GENOMIC DNA]</scope>
    <source>
        <strain evidence="4 5">DSM 15666</strain>
    </source>
</reference>
<dbReference type="Pfam" id="PF06030">
    <property type="entry name" value="WxLIP_PGBD"/>
    <property type="match status" value="1"/>
</dbReference>
<sequence length="338" mass="34925">MSHHLRSSLTPLLLTAGLILVPASSATAAAAETAEPVNLSLQPVDHPGSYFALTMEPGESQTLTFAQANHGESDLDASIYPADAYSLVNGGFGAKEDGADTTGTTTWLDSAAQEVTLPAGDTQESTLTLTVPPETEPGQYITSLVLQNAEPVAGSGDVALNQTVRQAMPITIEVPGELTPAFEFGEAGHQHAAGRSVVDLELTNTGNEHLEPAGDFTIRDDSGEIVSEAEVTMGDVIAGTQTTAEMPLEGALQVGDYTLSGSMTDEPSGVSAAAVDLPFSVEKAEESIAVDSQQDALPGIDQDALPGNLVYILGGAVLVLLGLVVYLILRTRKAGASR</sequence>
<evidence type="ECO:0000256" key="1">
    <source>
        <dbReference type="SAM" id="Phobius"/>
    </source>
</evidence>
<dbReference type="Proteomes" id="UP000643525">
    <property type="component" value="Unassembled WGS sequence"/>
</dbReference>
<feature type="signal peptide" evidence="2">
    <location>
        <begin position="1"/>
        <end position="28"/>
    </location>
</feature>
<evidence type="ECO:0000313" key="4">
    <source>
        <dbReference type="EMBL" id="MBE1523375.1"/>
    </source>
</evidence>
<keyword evidence="2" id="KW-0732">Signal</keyword>
<evidence type="ECO:0000313" key="5">
    <source>
        <dbReference type="Proteomes" id="UP000643525"/>
    </source>
</evidence>
<evidence type="ECO:0000259" key="3">
    <source>
        <dbReference type="Pfam" id="PF06030"/>
    </source>
</evidence>
<keyword evidence="1" id="KW-1133">Transmembrane helix</keyword>
<feature type="transmembrane region" description="Helical" evidence="1">
    <location>
        <begin position="309"/>
        <end position="329"/>
    </location>
</feature>
<comment type="caution">
    <text evidence="4">The sequence shown here is derived from an EMBL/GenBank/DDBJ whole genome shotgun (WGS) entry which is preliminary data.</text>
</comment>
<dbReference type="EMBL" id="JADBED010000001">
    <property type="protein sequence ID" value="MBE1523375.1"/>
    <property type="molecule type" value="Genomic_DNA"/>
</dbReference>
<dbReference type="RefSeq" id="WP_192594532.1">
    <property type="nucleotide sequence ID" value="NZ_BAAALJ010000017.1"/>
</dbReference>
<protein>
    <recommendedName>
        <fullName evidence="3">WxL Interacting Protein peptidoglycan binding domain-containing protein</fullName>
    </recommendedName>
</protein>
<feature type="domain" description="WxL Interacting Protein peptidoglycan binding" evidence="3">
    <location>
        <begin position="44"/>
        <end position="146"/>
    </location>
</feature>
<proteinExistence type="predicted"/>
<feature type="chain" id="PRO_5046029882" description="WxL Interacting Protein peptidoglycan binding domain-containing protein" evidence="2">
    <location>
        <begin position="29"/>
        <end position="338"/>
    </location>
</feature>
<accession>A0ABR9JBS6</accession>
<organism evidence="4 5">
    <name type="scientific">Nesterenkonia lutea</name>
    <dbReference type="NCBI Taxonomy" id="272919"/>
    <lineage>
        <taxon>Bacteria</taxon>
        <taxon>Bacillati</taxon>
        <taxon>Actinomycetota</taxon>
        <taxon>Actinomycetes</taxon>
        <taxon>Micrococcales</taxon>
        <taxon>Micrococcaceae</taxon>
        <taxon>Nesterenkonia</taxon>
    </lineage>
</organism>